<evidence type="ECO:0000259" key="2">
    <source>
        <dbReference type="Pfam" id="PF11717"/>
    </source>
</evidence>
<keyword evidence="4" id="KW-1185">Reference proteome</keyword>
<feature type="compositionally biased region" description="Basic and acidic residues" evidence="1">
    <location>
        <begin position="821"/>
        <end position="835"/>
    </location>
</feature>
<dbReference type="OMA" id="WHIVVEE"/>
<dbReference type="InterPro" id="IPR036987">
    <property type="entry name" value="SRA-YDG_sf"/>
</dbReference>
<feature type="compositionally biased region" description="Basic and acidic residues" evidence="1">
    <location>
        <begin position="671"/>
        <end position="687"/>
    </location>
</feature>
<dbReference type="SUPFAM" id="SSF54160">
    <property type="entry name" value="Chromo domain-like"/>
    <property type="match status" value="3"/>
</dbReference>
<dbReference type="InterPro" id="IPR015947">
    <property type="entry name" value="PUA-like_sf"/>
</dbReference>
<feature type="compositionally biased region" description="Low complexity" evidence="1">
    <location>
        <begin position="474"/>
        <end position="487"/>
    </location>
</feature>
<feature type="compositionally biased region" description="Basic and acidic residues" evidence="1">
    <location>
        <begin position="786"/>
        <end position="812"/>
    </location>
</feature>
<feature type="domain" description="Tudor-knot" evidence="2">
    <location>
        <begin position="1109"/>
        <end position="1158"/>
    </location>
</feature>
<feature type="compositionally biased region" description="Low complexity" evidence="1">
    <location>
        <begin position="387"/>
        <end position="403"/>
    </location>
</feature>
<sequence>EAAPHRLRAPQVQPAGGGRRPRAYSADGPPRARSQELVPLRPPAPRRPRGGEGAVQEGDMSDAGGHLSQTREVHGNVKEGCDSLCIGNLDRDLREGDGLCWFLYTTDRANGGGALCQSYRRKRPVRVFRSSILGGRYAPPFFADEDDECPPASNEIRHDEVAHRYDGLYMVSAIWDASGRETEQMPASSSAAAGGDVLDSWQTFFFTRLPKKPLEIEKIEEDIAAYYNALGLQELWSSIQKMKGVKRPKKFVIPVVPMKLPALRRGSVSGPNQDRKCPGRPLAIGNGANYKAAPPPARVKSPEKDDGGSSSDEDIDENSTVANEPPQGTARSCEGNAEPNSDSEDVPPRRAQPTLLHSSSQSNLIMPRPRMNSLSAKAVHTRLPPIQSSSDSDSQAVDSSSAALRTARRKNLRRTPSPSRRLQDSLSQSNGNSSNAGASEDNGSNARKRTSATRAQPANGDVHAVNTRPQNRRSVSSSAADSSSISAPLPKRSASDSSIPNRRKRSRAARSSVDDSSSEEEASKKPGNDIDARAGALTVGSRLLVMYKGGLFKASVRKRRECSDGPYSYDFLIHYDGNKKTNTHWISIDQIKEILEINANGPVPPEPKKRGGHSGKAKRGAEKKPEAGNGRKRRRHDVAKCETNGESAVEDEKPSIPRSGSSNLSEDEGESCDRKKSEVPSVEKEVDNDMPDTAQEDSCDRKPEEDGAEDGPDTGPRDPDEGKSDEAVAEGPDEVVPDSAEEVEPKSCAEARKISSDTLEVKDEEVVAEKSRQDESPLESESPKPNPDENSRQDESPLENESPKPDPDEVSRQGESPLENESPKPDPDEKSRQEESSLVNESPKPDPDVDLPSGNTDVKPDPESKSKAVQPDPEPKTKARKSQRGKKPGSAASQSQQNETDSQCQQSIANDLPEPSQTEDAASEAEVDADPTVDDSSVSEKPNAEKPTPNGFKYPIGSHVYTEYRQILYSATILKTRRKKRAAAEYLVHYGGYKKSSNRWVKEKELHDVDDATTQRYEEQRLIPADILCEAEQSTDVGVPSSRRRNKSNASDNGSVPNSVDSSIQSRKPAADLSRPRPPRRARSDTSDTGQPVLDPIFDSIQPGVAFLVGSMVFVQWSGSLYLAKMLKKRYSGEHTEYFISYDGFDQKHDAWVSIRNIYEVNPPTKRAFKFINAASSSNGEGDKPKSKAPPVSQTRRETRKRKEEVTEVASTRSGSTKRDNPPAAKRTSTIDMEGVEAGVEFLPGSTVFAEYNGGLTHAKMLKKRGRGEFMEYYISYDVTKKKKEEAWVSTNLIYEINPQTKRMFRKFSLQK</sequence>
<feature type="compositionally biased region" description="Acidic residues" evidence="1">
    <location>
        <begin position="921"/>
        <end position="933"/>
    </location>
</feature>
<feature type="compositionally biased region" description="Basic and acidic residues" evidence="1">
    <location>
        <begin position="521"/>
        <end position="532"/>
    </location>
</feature>
<feature type="compositionally biased region" description="Basic residues" evidence="1">
    <location>
        <begin position="878"/>
        <end position="887"/>
    </location>
</feature>
<feature type="region of interest" description="Disordered" evidence="1">
    <location>
        <begin position="1176"/>
        <end position="1228"/>
    </location>
</feature>
<feature type="compositionally biased region" description="Basic and acidic residues" evidence="1">
    <location>
        <begin position="743"/>
        <end position="775"/>
    </location>
</feature>
<feature type="domain" description="Tudor-knot" evidence="2">
    <location>
        <begin position="956"/>
        <end position="1006"/>
    </location>
</feature>
<feature type="region of interest" description="Disordered" evidence="1">
    <location>
        <begin position="263"/>
        <end position="368"/>
    </location>
</feature>
<dbReference type="EMBL" id="AGNL01003270">
    <property type="protein sequence ID" value="EJK74900.1"/>
    <property type="molecule type" value="Genomic_DNA"/>
</dbReference>
<dbReference type="OrthoDB" id="2270193at2759"/>
<reference evidence="3 4" key="1">
    <citation type="journal article" date="2012" name="Genome Biol.">
        <title>Genome and low-iron response of an oceanic diatom adapted to chronic iron limitation.</title>
        <authorList>
            <person name="Lommer M."/>
            <person name="Specht M."/>
            <person name="Roy A.S."/>
            <person name="Kraemer L."/>
            <person name="Andreson R."/>
            <person name="Gutowska M.A."/>
            <person name="Wolf J."/>
            <person name="Bergner S.V."/>
            <person name="Schilhabel M.B."/>
            <person name="Klostermeier U.C."/>
            <person name="Beiko R.G."/>
            <person name="Rosenstiel P."/>
            <person name="Hippler M."/>
            <person name="Laroche J."/>
        </authorList>
    </citation>
    <scope>NUCLEOTIDE SEQUENCE [LARGE SCALE GENOMIC DNA]</scope>
    <source>
        <strain evidence="3 4">CCMP1005</strain>
    </source>
</reference>
<organism evidence="3 4">
    <name type="scientific">Thalassiosira oceanica</name>
    <name type="common">Marine diatom</name>
    <dbReference type="NCBI Taxonomy" id="159749"/>
    <lineage>
        <taxon>Eukaryota</taxon>
        <taxon>Sar</taxon>
        <taxon>Stramenopiles</taxon>
        <taxon>Ochrophyta</taxon>
        <taxon>Bacillariophyta</taxon>
        <taxon>Coscinodiscophyceae</taxon>
        <taxon>Thalassiosirophycidae</taxon>
        <taxon>Thalassiosirales</taxon>
        <taxon>Thalassiosiraceae</taxon>
        <taxon>Thalassiosira</taxon>
    </lineage>
</organism>
<feature type="compositionally biased region" description="Basic and acidic residues" evidence="1">
    <location>
        <begin position="715"/>
        <end position="726"/>
    </location>
</feature>
<feature type="region of interest" description="Disordered" evidence="1">
    <location>
        <begin position="1033"/>
        <end position="1095"/>
    </location>
</feature>
<feature type="region of interest" description="Disordered" evidence="1">
    <location>
        <begin position="1"/>
        <end position="67"/>
    </location>
</feature>
<dbReference type="InterPro" id="IPR025995">
    <property type="entry name" value="Tudor-knot"/>
</dbReference>
<dbReference type="eggNOG" id="ENOG502QXFI">
    <property type="taxonomic scope" value="Eukaryota"/>
</dbReference>
<gene>
    <name evidence="3" type="ORF">THAOC_03393</name>
</gene>
<feature type="compositionally biased region" description="Polar residues" evidence="1">
    <location>
        <begin position="1048"/>
        <end position="1066"/>
    </location>
</feature>
<feature type="compositionally biased region" description="Polar residues" evidence="1">
    <location>
        <begin position="355"/>
        <end position="364"/>
    </location>
</feature>
<dbReference type="Gene3D" id="2.30.30.140">
    <property type="match status" value="3"/>
</dbReference>
<evidence type="ECO:0000313" key="3">
    <source>
        <dbReference type="EMBL" id="EJK74900.1"/>
    </source>
</evidence>
<feature type="compositionally biased region" description="Polar residues" evidence="1">
    <location>
        <begin position="891"/>
        <end position="909"/>
    </location>
</feature>
<feature type="compositionally biased region" description="Acidic residues" evidence="1">
    <location>
        <begin position="688"/>
        <end position="697"/>
    </location>
</feature>
<name>K0TBL9_THAOC</name>
<accession>K0TBL9</accession>
<feature type="region of interest" description="Disordered" evidence="1">
    <location>
        <begin position="382"/>
        <end position="532"/>
    </location>
</feature>
<dbReference type="SUPFAM" id="SSF88697">
    <property type="entry name" value="PUA domain-like"/>
    <property type="match status" value="1"/>
</dbReference>
<dbReference type="Gene3D" id="2.30.280.10">
    <property type="entry name" value="SRA-YDG"/>
    <property type="match status" value="1"/>
</dbReference>
<dbReference type="InterPro" id="IPR016197">
    <property type="entry name" value="Chromo-like_dom_sf"/>
</dbReference>
<feature type="non-terminal residue" evidence="3">
    <location>
        <position position="1"/>
    </location>
</feature>
<feature type="compositionally biased region" description="Basic and acidic residues" evidence="1">
    <location>
        <begin position="1195"/>
        <end position="1206"/>
    </location>
</feature>
<dbReference type="Pfam" id="PF11717">
    <property type="entry name" value="Tudor-knot"/>
    <property type="match status" value="2"/>
</dbReference>
<feature type="region of interest" description="Disordered" evidence="1">
    <location>
        <begin position="599"/>
        <end position="956"/>
    </location>
</feature>
<protein>
    <recommendedName>
        <fullName evidence="2">Tudor-knot domain-containing protein</fullName>
    </recommendedName>
</protein>
<proteinExistence type="predicted"/>
<feature type="compositionally biased region" description="Low complexity" evidence="1">
    <location>
        <begin position="424"/>
        <end position="445"/>
    </location>
</feature>
<evidence type="ECO:0000313" key="4">
    <source>
        <dbReference type="Proteomes" id="UP000266841"/>
    </source>
</evidence>
<comment type="caution">
    <text evidence="3">The sequence shown here is derived from an EMBL/GenBank/DDBJ whole genome shotgun (WGS) entry which is preliminary data.</text>
</comment>
<feature type="compositionally biased region" description="Acidic residues" evidence="1">
    <location>
        <begin position="727"/>
        <end position="742"/>
    </location>
</feature>
<dbReference type="Proteomes" id="UP000266841">
    <property type="component" value="Unassembled WGS sequence"/>
</dbReference>
<evidence type="ECO:0000256" key="1">
    <source>
        <dbReference type="SAM" id="MobiDB-lite"/>
    </source>
</evidence>